<evidence type="ECO:0000313" key="2">
    <source>
        <dbReference type="EMBL" id="MDP9894237.1"/>
    </source>
</evidence>
<feature type="transmembrane region" description="Helical" evidence="1">
    <location>
        <begin position="49"/>
        <end position="66"/>
    </location>
</feature>
<reference evidence="2" key="1">
    <citation type="submission" date="2023-07" db="EMBL/GenBank/DDBJ databases">
        <title>Sorghum-associated microbial communities from plants grown in Nebraska, USA.</title>
        <authorList>
            <person name="Schachtman D."/>
        </authorList>
    </citation>
    <scope>NUCLEOTIDE SEQUENCE</scope>
    <source>
        <strain evidence="2">DS3754</strain>
    </source>
</reference>
<evidence type="ECO:0000313" key="3">
    <source>
        <dbReference type="Proteomes" id="UP001242045"/>
    </source>
</evidence>
<comment type="caution">
    <text evidence="2">The sequence shown here is derived from an EMBL/GenBank/DDBJ whole genome shotgun (WGS) entry which is preliminary data.</text>
</comment>
<dbReference type="EMBL" id="JAUSRD010000007">
    <property type="protein sequence ID" value="MDP9894237.1"/>
    <property type="molecule type" value="Genomic_DNA"/>
</dbReference>
<proteinExistence type="predicted"/>
<evidence type="ECO:0000256" key="1">
    <source>
        <dbReference type="SAM" id="Phobius"/>
    </source>
</evidence>
<accession>A0AAW8D2M2</accession>
<gene>
    <name evidence="2" type="ORF">J2W31_003360</name>
</gene>
<keyword evidence="1" id="KW-0812">Transmembrane</keyword>
<keyword evidence="1" id="KW-1133">Transmembrane helix</keyword>
<feature type="transmembrane region" description="Helical" evidence="1">
    <location>
        <begin position="72"/>
        <end position="89"/>
    </location>
</feature>
<organism evidence="2 3">
    <name type="scientific">Variovorax boronicumulans</name>
    <dbReference type="NCBI Taxonomy" id="436515"/>
    <lineage>
        <taxon>Bacteria</taxon>
        <taxon>Pseudomonadati</taxon>
        <taxon>Pseudomonadota</taxon>
        <taxon>Betaproteobacteria</taxon>
        <taxon>Burkholderiales</taxon>
        <taxon>Comamonadaceae</taxon>
        <taxon>Variovorax</taxon>
    </lineage>
</organism>
<dbReference type="Proteomes" id="UP001242045">
    <property type="component" value="Unassembled WGS sequence"/>
</dbReference>
<feature type="transmembrane region" description="Helical" evidence="1">
    <location>
        <begin position="101"/>
        <end position="121"/>
    </location>
</feature>
<evidence type="ECO:0008006" key="4">
    <source>
        <dbReference type="Google" id="ProtNLM"/>
    </source>
</evidence>
<name>A0AAW8D2M2_9BURK</name>
<sequence>MDLPVKHACPRCQKPGIDGLAKRWSSRGSPAKCDACGGLCHVLASTSSGIWAAGILIVLVSLIAAVGLHSPLFVPSGLVLALACNLWAWKRAKLWPISRESAASATTANWFVTGIAVLLGLS</sequence>
<dbReference type="RefSeq" id="WP_307685416.1">
    <property type="nucleotide sequence ID" value="NZ_JAUSRD010000007.1"/>
</dbReference>
<protein>
    <recommendedName>
        <fullName evidence="4">DUF983 domain-containing protein</fullName>
    </recommendedName>
</protein>
<keyword evidence="1" id="KW-0472">Membrane</keyword>
<dbReference type="AlphaFoldDB" id="A0AAW8D2M2"/>